<dbReference type="InterPro" id="IPR011004">
    <property type="entry name" value="Trimer_LpxA-like_sf"/>
</dbReference>
<evidence type="ECO:0000313" key="2">
    <source>
        <dbReference type="Proteomes" id="UP001374803"/>
    </source>
</evidence>
<accession>A0ABZ2LDG2</accession>
<reference evidence="1" key="1">
    <citation type="submission" date="2021-12" db="EMBL/GenBank/DDBJ databases">
        <title>Discovery of the Pendulisporaceae a myxobacterial family with distinct sporulation behavior and unique specialized metabolism.</title>
        <authorList>
            <person name="Garcia R."/>
            <person name="Popoff A."/>
            <person name="Bader C.D."/>
            <person name="Loehr J."/>
            <person name="Walesch S."/>
            <person name="Walt C."/>
            <person name="Boldt J."/>
            <person name="Bunk B."/>
            <person name="Haeckl F.J.F.P.J."/>
            <person name="Gunesch A.P."/>
            <person name="Birkelbach J."/>
            <person name="Nuebel U."/>
            <person name="Pietschmann T."/>
            <person name="Bach T."/>
            <person name="Mueller R."/>
        </authorList>
    </citation>
    <scope>NUCLEOTIDE SEQUENCE</scope>
    <source>
        <strain evidence="1">MSr11367</strain>
    </source>
</reference>
<protein>
    <recommendedName>
        <fullName evidence="3">Serine acetyltransferase</fullName>
    </recommendedName>
</protein>
<proteinExistence type="predicted"/>
<sequence length="221" mass="24708">MKLSLEREVLAQYVARQVSNTFPDGTVTGDALRPYHEHALERLEHCFRHARVKYFAVGGEPSFNHLNTDQYAMYLYFLSNSIHRMQGDPALASKIYALNKALHALDVYYEVALPDIFVWQHPVGTVLGRAKYANYLFVYQRCTVGGNLAGVYPTFEEGVVLYGDTAIVGKSHIGKNTWLSLGTKILDQDIDGHAIVFGRSPDIVTKPAKRSVLQTLFGLDG</sequence>
<dbReference type="RefSeq" id="WP_394838070.1">
    <property type="nucleotide sequence ID" value="NZ_CP089929.1"/>
</dbReference>
<dbReference type="SUPFAM" id="SSF51161">
    <property type="entry name" value="Trimeric LpxA-like enzymes"/>
    <property type="match status" value="1"/>
</dbReference>
<dbReference type="EMBL" id="CP089983">
    <property type="protein sequence ID" value="WXB08395.1"/>
    <property type="molecule type" value="Genomic_DNA"/>
</dbReference>
<name>A0ABZ2LDG2_9BACT</name>
<dbReference type="Proteomes" id="UP001374803">
    <property type="component" value="Chromosome"/>
</dbReference>
<keyword evidence="2" id="KW-1185">Reference proteome</keyword>
<evidence type="ECO:0008006" key="3">
    <source>
        <dbReference type="Google" id="ProtNLM"/>
    </source>
</evidence>
<gene>
    <name evidence="1" type="ORF">LVJ94_14255</name>
</gene>
<organism evidence="1 2">
    <name type="scientific">Pendulispora rubella</name>
    <dbReference type="NCBI Taxonomy" id="2741070"/>
    <lineage>
        <taxon>Bacteria</taxon>
        <taxon>Pseudomonadati</taxon>
        <taxon>Myxococcota</taxon>
        <taxon>Myxococcia</taxon>
        <taxon>Myxococcales</taxon>
        <taxon>Sorangiineae</taxon>
        <taxon>Pendulisporaceae</taxon>
        <taxon>Pendulispora</taxon>
    </lineage>
</organism>
<evidence type="ECO:0000313" key="1">
    <source>
        <dbReference type="EMBL" id="WXB08395.1"/>
    </source>
</evidence>